<name>A0A645DX11_9ZZZZ</name>
<evidence type="ECO:0008006" key="3">
    <source>
        <dbReference type="Google" id="ProtNLM"/>
    </source>
</evidence>
<reference evidence="2" key="1">
    <citation type="submission" date="2019-08" db="EMBL/GenBank/DDBJ databases">
        <authorList>
            <person name="Kucharzyk K."/>
            <person name="Murdoch R.W."/>
            <person name="Higgins S."/>
            <person name="Loffler F."/>
        </authorList>
    </citation>
    <scope>NUCLEOTIDE SEQUENCE</scope>
</reference>
<dbReference type="GO" id="GO:0004177">
    <property type="term" value="F:aminopeptidase activity"/>
    <property type="evidence" value="ECO:0007669"/>
    <property type="project" value="TreeGrafter"/>
</dbReference>
<dbReference type="PANTHER" id="PTHR36512:SF3">
    <property type="entry name" value="BLR5678 PROTEIN"/>
    <property type="match status" value="1"/>
</dbReference>
<gene>
    <name evidence="2" type="ORF">SDC9_140987</name>
</gene>
<protein>
    <recommendedName>
        <fullName evidence="3">Aminopeptidase</fullName>
    </recommendedName>
</protein>
<comment type="similarity">
    <text evidence="1">Belongs to the peptidase S58 family.</text>
</comment>
<dbReference type="EMBL" id="VSSQ01040566">
    <property type="protein sequence ID" value="MPM93845.1"/>
    <property type="molecule type" value="Genomic_DNA"/>
</dbReference>
<evidence type="ECO:0000313" key="2">
    <source>
        <dbReference type="EMBL" id="MPM93845.1"/>
    </source>
</evidence>
<dbReference type="InterPro" id="IPR005321">
    <property type="entry name" value="Peptidase_S58_DmpA"/>
</dbReference>
<accession>A0A645DX11</accession>
<comment type="caution">
    <text evidence="2">The sequence shown here is derived from an EMBL/GenBank/DDBJ whole genome shotgun (WGS) entry which is preliminary data.</text>
</comment>
<dbReference type="Gene3D" id="3.60.70.12">
    <property type="entry name" value="L-amino peptidase D-ALA esterase/amidase"/>
    <property type="match status" value="1"/>
</dbReference>
<sequence>MGYEACINSEITTKDLQGNIGAGLGATVGKILGPQNAMKGGLGSAAFQIGDLQVGAIVAVNALGDIIDPNTNSIIAGALCENKTEFLNTEEIMLQEYNKKTNRFSGNTTIGIIATNAIITKAEANKVASMAHNGFGRTIKPAHTMFDGDTIFTMATNKVQGDVNVVGFLATRAMEVAIQNAIKSCESLEGFVSYQELNKSKANY</sequence>
<dbReference type="AlphaFoldDB" id="A0A645DX11"/>
<proteinExistence type="inferred from homology"/>
<dbReference type="InterPro" id="IPR016117">
    <property type="entry name" value="ArgJ-like_dom_sf"/>
</dbReference>
<dbReference type="SUPFAM" id="SSF56266">
    <property type="entry name" value="DmpA/ArgJ-like"/>
    <property type="match status" value="1"/>
</dbReference>
<dbReference type="Pfam" id="PF03576">
    <property type="entry name" value="Peptidase_S58"/>
    <property type="match status" value="1"/>
</dbReference>
<organism evidence="2">
    <name type="scientific">bioreactor metagenome</name>
    <dbReference type="NCBI Taxonomy" id="1076179"/>
    <lineage>
        <taxon>unclassified sequences</taxon>
        <taxon>metagenomes</taxon>
        <taxon>ecological metagenomes</taxon>
    </lineage>
</organism>
<evidence type="ECO:0000256" key="1">
    <source>
        <dbReference type="ARBA" id="ARBA00007068"/>
    </source>
</evidence>
<dbReference type="PANTHER" id="PTHR36512">
    <property type="entry name" value="D-AMINOPEPTIDASE"/>
    <property type="match status" value="1"/>
</dbReference>